<evidence type="ECO:0000313" key="2">
    <source>
        <dbReference type="Proteomes" id="UP000546464"/>
    </source>
</evidence>
<gene>
    <name evidence="1" type="ORF">H5P28_11595</name>
</gene>
<keyword evidence="2" id="KW-1185">Reference proteome</keyword>
<name>A0A842HI51_9BACT</name>
<dbReference type="AlphaFoldDB" id="A0A842HI51"/>
<sequence>MSRCLLHKSKLDAFKAWLDQEGIPNHPGKGDYQVLQVQVSDWGWRGIYDRLDAKVHYTVEGPMESLVRRFIKATRNQPKETIMSHDSTNPVVAKSATTETPCDGRFDIIWRDGVYHVSKPNVGTCTVVPVTECDRLEAENASLREELIALRDFKRRYDEDFKILHGSVSEAAIRGQITIGVGGLSERLARFDAARKEASKFTKKRTHKLERLEAKREAANG</sequence>
<organism evidence="1 2">
    <name type="scientific">Ruficoccus amylovorans</name>
    <dbReference type="NCBI Taxonomy" id="1804625"/>
    <lineage>
        <taxon>Bacteria</taxon>
        <taxon>Pseudomonadati</taxon>
        <taxon>Verrucomicrobiota</taxon>
        <taxon>Opitutia</taxon>
        <taxon>Puniceicoccales</taxon>
        <taxon>Cerasicoccaceae</taxon>
        <taxon>Ruficoccus</taxon>
    </lineage>
</organism>
<evidence type="ECO:0000313" key="1">
    <source>
        <dbReference type="EMBL" id="MBC2594901.1"/>
    </source>
</evidence>
<accession>A0A842HI51</accession>
<reference evidence="1 2" key="1">
    <citation type="submission" date="2020-07" db="EMBL/GenBank/DDBJ databases">
        <authorList>
            <person name="Feng X."/>
        </authorList>
    </citation>
    <scope>NUCLEOTIDE SEQUENCE [LARGE SCALE GENOMIC DNA]</scope>
    <source>
        <strain evidence="1 2">JCM31066</strain>
    </source>
</reference>
<proteinExistence type="predicted"/>
<protein>
    <submittedName>
        <fullName evidence="1">Uncharacterized protein</fullName>
    </submittedName>
</protein>
<comment type="caution">
    <text evidence="1">The sequence shown here is derived from an EMBL/GenBank/DDBJ whole genome shotgun (WGS) entry which is preliminary data.</text>
</comment>
<dbReference type="Proteomes" id="UP000546464">
    <property type="component" value="Unassembled WGS sequence"/>
</dbReference>
<dbReference type="RefSeq" id="WP_185675868.1">
    <property type="nucleotide sequence ID" value="NZ_JACHVB010000035.1"/>
</dbReference>
<dbReference type="EMBL" id="JACHVB010000035">
    <property type="protein sequence ID" value="MBC2594901.1"/>
    <property type="molecule type" value="Genomic_DNA"/>
</dbReference>